<dbReference type="Proteomes" id="UP000008064">
    <property type="component" value="Unassembled WGS sequence"/>
</dbReference>
<gene>
    <name evidence="4" type="ORF">SERLADRAFT_480679</name>
</gene>
<comment type="similarity">
    <text evidence="2">Belongs to the AB hydrolase superfamily. Epoxide hydrolase family.</text>
</comment>
<reference evidence="4" key="1">
    <citation type="submission" date="2011-04" db="EMBL/GenBank/DDBJ databases">
        <title>Evolution of plant cell wall degrading machinery underlies the functional diversity of forest fungi.</title>
        <authorList>
            <consortium name="US DOE Joint Genome Institute (JGI-PGF)"/>
            <person name="Eastwood D.C."/>
            <person name="Floudas D."/>
            <person name="Binder M."/>
            <person name="Majcherczyk A."/>
            <person name="Schneider P."/>
            <person name="Aerts A."/>
            <person name="Asiegbu F.O."/>
            <person name="Baker S.E."/>
            <person name="Barry K."/>
            <person name="Bendiksby M."/>
            <person name="Blumentritt M."/>
            <person name="Coutinho P.M."/>
            <person name="Cullen D."/>
            <person name="Cullen D."/>
            <person name="Gathman A."/>
            <person name="Goodell B."/>
            <person name="Henrissat B."/>
            <person name="Ihrmark K."/>
            <person name="Kauserud H."/>
            <person name="Kohler A."/>
            <person name="LaButti K."/>
            <person name="Lapidus A."/>
            <person name="Lavin J.L."/>
            <person name="Lee Y.-H."/>
            <person name="Lindquist E."/>
            <person name="Lilly W."/>
            <person name="Lucas S."/>
            <person name="Morin E."/>
            <person name="Murat C."/>
            <person name="Oguiza J.A."/>
            <person name="Park J."/>
            <person name="Pisabarro A.G."/>
            <person name="Riley R."/>
            <person name="Rosling A."/>
            <person name="Salamov A."/>
            <person name="Schmidt O."/>
            <person name="Schmutz J."/>
            <person name="Skrede I."/>
            <person name="Stenlid J."/>
            <person name="Wiebenga A."/>
            <person name="Xie X."/>
            <person name="Kues U."/>
            <person name="Hibbett D.S."/>
            <person name="Hoffmeister D."/>
            <person name="Hogberg N."/>
            <person name="Martin F."/>
            <person name="Grigoriev I.V."/>
            <person name="Watkinson S.C."/>
        </authorList>
    </citation>
    <scope>NUCLEOTIDE SEQUENCE</scope>
    <source>
        <strain evidence="4">S7.9</strain>
    </source>
</reference>
<keyword evidence="1" id="KW-0378">Hydrolase</keyword>
<evidence type="ECO:0000256" key="1">
    <source>
        <dbReference type="ARBA" id="ARBA00022801"/>
    </source>
</evidence>
<dbReference type="KEGG" id="sla:SERLADRAFT_480679"/>
<dbReference type="Gene3D" id="3.40.50.1820">
    <property type="entry name" value="alpha/beta hydrolase"/>
    <property type="match status" value="1"/>
</dbReference>
<evidence type="ECO:0000256" key="2">
    <source>
        <dbReference type="ARBA" id="ARBA00038334"/>
    </source>
</evidence>
<dbReference type="RefSeq" id="XP_007324600.1">
    <property type="nucleotide sequence ID" value="XM_007324538.1"/>
</dbReference>
<accession>F8PDX6</accession>
<dbReference type="EMBL" id="GL945447">
    <property type="protein sequence ID" value="EGO18573.1"/>
    <property type="molecule type" value="Genomic_DNA"/>
</dbReference>
<sequence>MVDASSYKALKSKRGFNYHYLSIPAKGAKPTLLLVHGFPSTSHDWHYQIEYFSAQGFGLIVPDMLGYGQTDKPEDVKAYNHFAMSDDIIDILDAENVGKVVAIGHDWGSVLITSLSIRHSDRFIGFAWLAAAYVPPVSVYNVDLILEMQTKAIGVPLMGYWKFFEQDSAATTIENNIDTFINLLYPHDPELWKTAMRIPGNLQPSVERGDQYKKADYLSEEHYTHIRSSLLKGGLTSPLNWYKSAIQGVNREDVLAIAPESLQIKKPAFYGCALKDYVCVPAMSKAIMEKFATNGLTLVDFDTGHWAHVESPTKVNEELEKWVGSIVSA</sequence>
<dbReference type="InterPro" id="IPR000073">
    <property type="entry name" value="AB_hydrolase_1"/>
</dbReference>
<organism>
    <name type="scientific">Serpula lacrymans var. lacrymans (strain S7.9)</name>
    <name type="common">Dry rot fungus</name>
    <dbReference type="NCBI Taxonomy" id="578457"/>
    <lineage>
        <taxon>Eukaryota</taxon>
        <taxon>Fungi</taxon>
        <taxon>Dikarya</taxon>
        <taxon>Basidiomycota</taxon>
        <taxon>Agaricomycotina</taxon>
        <taxon>Agaricomycetes</taxon>
        <taxon>Agaricomycetidae</taxon>
        <taxon>Boletales</taxon>
        <taxon>Coniophorineae</taxon>
        <taxon>Serpulaceae</taxon>
        <taxon>Serpula</taxon>
    </lineage>
</organism>
<dbReference type="InterPro" id="IPR000639">
    <property type="entry name" value="Epox_hydrolase-like"/>
</dbReference>
<dbReference type="AlphaFoldDB" id="F8PDX6"/>
<dbReference type="InterPro" id="IPR029058">
    <property type="entry name" value="AB_hydrolase_fold"/>
</dbReference>
<protein>
    <recommendedName>
        <fullName evidence="3">AB hydrolase-1 domain-containing protein</fullName>
    </recommendedName>
</protein>
<dbReference type="Pfam" id="PF00561">
    <property type="entry name" value="Abhydrolase_1"/>
    <property type="match status" value="1"/>
</dbReference>
<dbReference type="PRINTS" id="PR00412">
    <property type="entry name" value="EPOXHYDRLASE"/>
</dbReference>
<feature type="domain" description="AB hydrolase-1" evidence="3">
    <location>
        <begin position="30"/>
        <end position="131"/>
    </location>
</feature>
<name>F8PDX6_SERL9</name>
<dbReference type="PANTHER" id="PTHR43329">
    <property type="entry name" value="EPOXIDE HYDROLASE"/>
    <property type="match status" value="1"/>
</dbReference>
<dbReference type="OrthoDB" id="408373at2759"/>
<dbReference type="GeneID" id="18821569"/>
<dbReference type="GO" id="GO:0016787">
    <property type="term" value="F:hydrolase activity"/>
    <property type="evidence" value="ECO:0007669"/>
    <property type="project" value="UniProtKB-KW"/>
</dbReference>
<dbReference type="HOGENOM" id="CLU_020336_7_0_1"/>
<proteinExistence type="inferred from homology"/>
<dbReference type="SUPFAM" id="SSF53474">
    <property type="entry name" value="alpha/beta-Hydrolases"/>
    <property type="match status" value="1"/>
</dbReference>
<evidence type="ECO:0000259" key="3">
    <source>
        <dbReference type="Pfam" id="PF00561"/>
    </source>
</evidence>
<evidence type="ECO:0000313" key="4">
    <source>
        <dbReference type="EMBL" id="EGO18573.1"/>
    </source>
</evidence>